<feature type="active site" evidence="1">
    <location>
        <position position="169"/>
    </location>
</feature>
<evidence type="ECO:0000313" key="3">
    <source>
        <dbReference type="EMBL" id="MBB4011972.1"/>
    </source>
</evidence>
<organism evidence="3 4">
    <name type="scientific">Niveibacterium umoris</name>
    <dbReference type="NCBI Taxonomy" id="1193620"/>
    <lineage>
        <taxon>Bacteria</taxon>
        <taxon>Pseudomonadati</taxon>
        <taxon>Pseudomonadota</taxon>
        <taxon>Betaproteobacteria</taxon>
        <taxon>Rhodocyclales</taxon>
        <taxon>Rhodocyclaceae</taxon>
        <taxon>Niveibacterium</taxon>
    </lineage>
</organism>
<feature type="domain" description="Transglycosylase SLT" evidence="2">
    <location>
        <begin position="75"/>
        <end position="366"/>
    </location>
</feature>
<dbReference type="PANTHER" id="PTHR30163">
    <property type="entry name" value="MEMBRANE-BOUND LYTIC MUREIN TRANSGLYCOSYLASE B"/>
    <property type="match status" value="1"/>
</dbReference>
<dbReference type="CDD" id="cd13399">
    <property type="entry name" value="Slt35-like"/>
    <property type="match status" value="1"/>
</dbReference>
<dbReference type="InterPro" id="IPR031304">
    <property type="entry name" value="SLT_2"/>
</dbReference>
<dbReference type="InterPro" id="IPR023346">
    <property type="entry name" value="Lysozyme-like_dom_sf"/>
</dbReference>
<reference evidence="3 4" key="1">
    <citation type="submission" date="2020-08" db="EMBL/GenBank/DDBJ databases">
        <title>Genomic Encyclopedia of Type Strains, Phase IV (KMG-IV): sequencing the most valuable type-strain genomes for metagenomic binning, comparative biology and taxonomic classification.</title>
        <authorList>
            <person name="Goeker M."/>
        </authorList>
    </citation>
    <scope>NUCLEOTIDE SEQUENCE [LARGE SCALE GENOMIC DNA]</scope>
    <source>
        <strain evidence="3 4">DSM 106739</strain>
    </source>
</reference>
<dbReference type="Pfam" id="PF13406">
    <property type="entry name" value="SLT_2"/>
    <property type="match status" value="1"/>
</dbReference>
<dbReference type="PANTHER" id="PTHR30163:SF9">
    <property type="entry name" value="MEMBRANE-BOUND LYTIC MUREIN TRANSGLYCOSYLASE B"/>
    <property type="match status" value="1"/>
</dbReference>
<dbReference type="Proteomes" id="UP000561045">
    <property type="component" value="Unassembled WGS sequence"/>
</dbReference>
<dbReference type="NCBIfam" id="TIGR02282">
    <property type="entry name" value="MltB"/>
    <property type="match status" value="1"/>
</dbReference>
<evidence type="ECO:0000256" key="1">
    <source>
        <dbReference type="PIRSR" id="PIRSR611757-1"/>
    </source>
</evidence>
<dbReference type="GO" id="GO:0009253">
    <property type="term" value="P:peptidoglycan catabolic process"/>
    <property type="evidence" value="ECO:0007669"/>
    <property type="project" value="TreeGrafter"/>
</dbReference>
<dbReference type="Gene3D" id="1.10.8.350">
    <property type="entry name" value="Bacterial muramidase"/>
    <property type="match status" value="1"/>
</dbReference>
<evidence type="ECO:0000259" key="2">
    <source>
        <dbReference type="Pfam" id="PF13406"/>
    </source>
</evidence>
<dbReference type="EMBL" id="JACIET010000001">
    <property type="protein sequence ID" value="MBB4011972.1"/>
    <property type="molecule type" value="Genomic_DNA"/>
</dbReference>
<accession>A0A840BK28</accession>
<protein>
    <submittedName>
        <fullName evidence="3">Membrane-bound lytic murein transglycosylase B</fullName>
    </submittedName>
</protein>
<dbReference type="Gene3D" id="1.10.530.10">
    <property type="match status" value="1"/>
</dbReference>
<keyword evidence="4" id="KW-1185">Reference proteome</keyword>
<dbReference type="InterPro" id="IPR043426">
    <property type="entry name" value="MltB-like"/>
</dbReference>
<evidence type="ECO:0000313" key="4">
    <source>
        <dbReference type="Proteomes" id="UP000561045"/>
    </source>
</evidence>
<name>A0A840BK28_9RHOO</name>
<sequence length="379" mass="41551">MARRARRLRQKLRPHHLRTTARIARCRGPEKRNLRMDRSKFLKSLALFATALACPGSNCQAAASTTPAYADRAEGKAFAQELAAREALDEAEILAALRDAKYLPAVIQAILPPATPAAKSWVRYRARYLDKTRIAGGVAFWRANEATLKRAEAEFGVPADIIVGILGVETIYGRNLGHFQTLSALATLAFDYPPRAALFQRELGELFLLARDRRVPVGSFRGSYAGAIGLPQFLPSSIRRYAVDYDGDGVISLDTSPADAIGSVASFLSQHGWEAGKQIAIPARVADPQRAAALIESGISPSFRLADFERLGVSPDTPAAEDNRAALIDLASPEAPTEYWLGYQNFYVITRYNRSSFYAMAVFHLATAIRLERDRANNG</sequence>
<dbReference type="InterPro" id="IPR011757">
    <property type="entry name" value="Lytic_transglycosylase_MltB"/>
</dbReference>
<proteinExistence type="predicted"/>
<dbReference type="AlphaFoldDB" id="A0A840BK28"/>
<dbReference type="SUPFAM" id="SSF53955">
    <property type="entry name" value="Lysozyme-like"/>
    <property type="match status" value="1"/>
</dbReference>
<comment type="caution">
    <text evidence="3">The sequence shown here is derived from an EMBL/GenBank/DDBJ whole genome shotgun (WGS) entry which is preliminary data.</text>
</comment>
<gene>
    <name evidence="3" type="ORF">GGR36_001280</name>
</gene>
<dbReference type="GO" id="GO:0008933">
    <property type="term" value="F:peptidoglycan lytic transglycosylase activity"/>
    <property type="evidence" value="ECO:0007669"/>
    <property type="project" value="TreeGrafter"/>
</dbReference>
<dbReference type="FunFam" id="1.10.8.350:FF:000001">
    <property type="entry name" value="Lytic murein transglycosylase B"/>
    <property type="match status" value="1"/>
</dbReference>